<reference evidence="2" key="1">
    <citation type="journal article" date="2013" name="PLoS ONE">
        <title>Gene expression in gut symbiotic organ of stinkbug affected by extracellular bacterial symbiont.</title>
        <authorList>
            <person name="Futahashi R."/>
            <person name="Tanaka K."/>
            <person name="Tanahashi M."/>
            <person name="Nikoh N."/>
            <person name="Kikuchi Y."/>
            <person name="Lee B.L."/>
            <person name="Fukatsu T."/>
        </authorList>
    </citation>
    <scope>NUCLEOTIDE SEQUENCE</scope>
    <source>
        <tissue evidence="2">Midgut</tissue>
    </source>
</reference>
<dbReference type="AlphaFoldDB" id="R4WDW8"/>
<feature type="transmembrane region" description="Helical" evidence="1">
    <location>
        <begin position="387"/>
        <end position="411"/>
    </location>
</feature>
<feature type="transmembrane region" description="Helical" evidence="1">
    <location>
        <begin position="423"/>
        <end position="446"/>
    </location>
</feature>
<organism evidence="2">
    <name type="scientific">Riptortus pedestris</name>
    <name type="common">Bean bug</name>
    <dbReference type="NCBI Taxonomy" id="329032"/>
    <lineage>
        <taxon>Eukaryota</taxon>
        <taxon>Metazoa</taxon>
        <taxon>Ecdysozoa</taxon>
        <taxon>Arthropoda</taxon>
        <taxon>Hexapoda</taxon>
        <taxon>Insecta</taxon>
        <taxon>Pterygota</taxon>
        <taxon>Neoptera</taxon>
        <taxon>Paraneoptera</taxon>
        <taxon>Hemiptera</taxon>
        <taxon>Heteroptera</taxon>
        <taxon>Panheteroptera</taxon>
        <taxon>Pentatomomorpha</taxon>
        <taxon>Coreoidea</taxon>
        <taxon>Alydidae</taxon>
        <taxon>Riptortus</taxon>
    </lineage>
</organism>
<keyword evidence="1" id="KW-1133">Transmembrane helix</keyword>
<dbReference type="PANTHER" id="PTHR21329:SF3">
    <property type="entry name" value="PHOSPHATIDYLINOSITOL N-ACETYLGLUCOSAMINYLTRANSFERASE SUBUNIT Q"/>
    <property type="match status" value="1"/>
</dbReference>
<dbReference type="GO" id="GO:0016020">
    <property type="term" value="C:membrane"/>
    <property type="evidence" value="ECO:0007669"/>
    <property type="project" value="InterPro"/>
</dbReference>
<sequence length="512" mass="58034">MGTLLVFVPNTIVHEPPSFLLGFSKEDPRFDCRSVYVLGTQPFEKSCDSLQSISDQIVGTCSSKLGKSFKVSKIDPQDIWLTIRCLEKDITLQNCVISKKPQPLNSCIVIKYDLHSLMKSELFLCPDFKNKHEIDHFKIIANNLQIKHDRDFISSKYYDFYINTILVIFALIHIVLDKGSFILQYSTLISHLKSYVYSILWAGETCKKKRYINLKVGNYLMSMVLDILAGFIVYFMLNRWKSADEMFDSLSLSTKVVIDSINDLVKSLMGSPAGLKLNQPLSNLLGSLVLYYLEIWWAFLSLVRPILELAFLILIKIGFLGFTFQIAVFSDILAIVSFHVYCIYIYAARLYEIQAKGLYSLSRLVLGRKRNPEPGKVDSCPYSTEELLIGTISFAVLLFLLPTTLVYYVVFTGMRLGVIVISGLLNYTIYFIQTMPVYTTVLWLFFPCYTATIVKLTPSTGTLNTEHGSLIAKSTNASWLETIKKCVPDVLKPPHTVPIGQTMWKVASGKLI</sequence>
<dbReference type="EMBL" id="AK417929">
    <property type="protein sequence ID" value="BAN21144.1"/>
    <property type="molecule type" value="mRNA"/>
</dbReference>
<dbReference type="Pfam" id="PF05024">
    <property type="entry name" value="Gpi1"/>
    <property type="match status" value="1"/>
</dbReference>
<feature type="transmembrane region" description="Helical" evidence="1">
    <location>
        <begin position="295"/>
        <end position="314"/>
    </location>
</feature>
<dbReference type="PANTHER" id="PTHR21329">
    <property type="entry name" value="PHOSPHATIDYLINOSITOL N-ACETYLGLUCOSAMINYLTRANSFERASE SUBUNIT Q-RELATED"/>
    <property type="match status" value="1"/>
</dbReference>
<evidence type="ECO:0000256" key="1">
    <source>
        <dbReference type="SAM" id="Phobius"/>
    </source>
</evidence>
<feature type="transmembrane region" description="Helical" evidence="1">
    <location>
        <begin position="157"/>
        <end position="176"/>
    </location>
</feature>
<accession>R4WDW8</accession>
<dbReference type="GO" id="GO:0005783">
    <property type="term" value="C:endoplasmic reticulum"/>
    <property type="evidence" value="ECO:0007669"/>
    <property type="project" value="TreeGrafter"/>
</dbReference>
<protein>
    <recommendedName>
        <fullName evidence="3">Phosphatidylinositol N-acetylglucosaminyltransferase subunit Q</fullName>
    </recommendedName>
</protein>
<feature type="transmembrane region" description="Helical" evidence="1">
    <location>
        <begin position="326"/>
        <end position="347"/>
    </location>
</feature>
<keyword evidence="1" id="KW-0812">Transmembrane</keyword>
<dbReference type="GO" id="GO:0006506">
    <property type="term" value="P:GPI anchor biosynthetic process"/>
    <property type="evidence" value="ECO:0007669"/>
    <property type="project" value="InterPro"/>
</dbReference>
<dbReference type="InterPro" id="IPR007720">
    <property type="entry name" value="PigQ/GPI1"/>
</dbReference>
<name>R4WDW8_RIPPE</name>
<proteinExistence type="evidence at transcript level"/>
<feature type="transmembrane region" description="Helical" evidence="1">
    <location>
        <begin position="182"/>
        <end position="204"/>
    </location>
</feature>
<feature type="transmembrane region" description="Helical" evidence="1">
    <location>
        <begin position="216"/>
        <end position="237"/>
    </location>
</feature>
<evidence type="ECO:0000313" key="2">
    <source>
        <dbReference type="EMBL" id="BAN21144.1"/>
    </source>
</evidence>
<keyword evidence="1" id="KW-0472">Membrane</keyword>
<evidence type="ECO:0008006" key="3">
    <source>
        <dbReference type="Google" id="ProtNLM"/>
    </source>
</evidence>